<dbReference type="Pfam" id="PF08223">
    <property type="entry name" value="PaaX_C"/>
    <property type="match status" value="1"/>
</dbReference>
<dbReference type="PIRSF" id="PIRSF020623">
    <property type="entry name" value="PaaX"/>
    <property type="match status" value="1"/>
</dbReference>
<proteinExistence type="predicted"/>
<dbReference type="PANTHER" id="PTHR30319:SF1">
    <property type="entry name" value="TRANSCRIPTIONAL REPRESSOR PAAX"/>
    <property type="match status" value="1"/>
</dbReference>
<name>A0ABT0G744_9ACTN</name>
<dbReference type="Proteomes" id="UP001317259">
    <property type="component" value="Unassembled WGS sequence"/>
</dbReference>
<dbReference type="Pfam" id="PF07848">
    <property type="entry name" value="PaaX"/>
    <property type="match status" value="1"/>
</dbReference>
<protein>
    <recommendedName>
        <fullName evidence="6">PaaX family transcriptional regulator</fullName>
    </recommendedName>
</protein>
<feature type="domain" description="Transcriptional repressor PaaX-like central Cas2-like" evidence="3">
    <location>
        <begin position="72"/>
        <end position="127"/>
    </location>
</feature>
<evidence type="ECO:0000259" key="3">
    <source>
        <dbReference type="Pfam" id="PF20803"/>
    </source>
</evidence>
<dbReference type="Pfam" id="PF20803">
    <property type="entry name" value="PaaX_M"/>
    <property type="match status" value="1"/>
</dbReference>
<evidence type="ECO:0000259" key="2">
    <source>
        <dbReference type="Pfam" id="PF08223"/>
    </source>
</evidence>
<dbReference type="RefSeq" id="WP_242376540.1">
    <property type="nucleotide sequence ID" value="NZ_JAKRKC020000002.1"/>
</dbReference>
<dbReference type="InterPro" id="IPR013225">
    <property type="entry name" value="PaaX_C"/>
</dbReference>
<evidence type="ECO:0000313" key="4">
    <source>
        <dbReference type="EMBL" id="MCK2220203.1"/>
    </source>
</evidence>
<dbReference type="EMBL" id="JAKRKC020000002">
    <property type="protein sequence ID" value="MCK2220203.1"/>
    <property type="molecule type" value="Genomic_DNA"/>
</dbReference>
<evidence type="ECO:0000313" key="5">
    <source>
        <dbReference type="Proteomes" id="UP001317259"/>
    </source>
</evidence>
<sequence>MARREELPGVALVRLLTDLGLTEGAARSLIARMRRDGLLSATPRGRAADYRLAGGFLADFRRAQAPQVAPPPAWEGYFHAVFYSIPEPQRAYRDRLRRAAALARYGQMQPGVLISPADGRARLEAELGAPPPDGTVHYGRVGLPTRDAAEIAYRAWDLAELNARFRAHADRLRRAARDHTPPAEPTGETLAAYVRLLGGALVDTLRVPPLPADLLPADWALPGLRAAIGEVFERCGPPAQAYAVRVIAESGGAS</sequence>
<feature type="domain" description="Transcriptional repressor PaaX-like N-terminal" evidence="1">
    <location>
        <begin position="9"/>
        <end position="53"/>
    </location>
</feature>
<accession>A0ABT0G744</accession>
<comment type="caution">
    <text evidence="4">The sequence shown here is derived from an EMBL/GenBank/DDBJ whole genome shotgun (WGS) entry which is preliminary data.</text>
</comment>
<keyword evidence="5" id="KW-1185">Reference proteome</keyword>
<evidence type="ECO:0008006" key="6">
    <source>
        <dbReference type="Google" id="ProtNLM"/>
    </source>
</evidence>
<dbReference type="PANTHER" id="PTHR30319">
    <property type="entry name" value="PHENYLACETIC ACID REGULATOR-RELATED TRANSCRIPTIONAL REPRESSOR"/>
    <property type="match status" value="1"/>
</dbReference>
<gene>
    <name evidence="4" type="ORF">MF672_041355</name>
</gene>
<dbReference type="InterPro" id="IPR011965">
    <property type="entry name" value="PaaX_trns_reg"/>
</dbReference>
<dbReference type="InterPro" id="IPR012906">
    <property type="entry name" value="PaaX-like_N"/>
</dbReference>
<feature type="domain" description="Transcriptional repressor PaaX-like C-terminal" evidence="2">
    <location>
        <begin position="156"/>
        <end position="243"/>
    </location>
</feature>
<evidence type="ECO:0000259" key="1">
    <source>
        <dbReference type="Pfam" id="PF07848"/>
    </source>
</evidence>
<reference evidence="4 5" key="1">
    <citation type="submission" date="2022-04" db="EMBL/GenBank/DDBJ databases">
        <title>Genome draft of Actinomadura sp. ATCC 31491.</title>
        <authorList>
            <person name="Shi X."/>
            <person name="Du Y."/>
        </authorList>
    </citation>
    <scope>NUCLEOTIDE SEQUENCE [LARGE SCALE GENOMIC DNA]</scope>
    <source>
        <strain evidence="4 5">ATCC 31491</strain>
    </source>
</reference>
<organism evidence="4 5">
    <name type="scientific">Actinomadura luzonensis</name>
    <dbReference type="NCBI Taxonomy" id="2805427"/>
    <lineage>
        <taxon>Bacteria</taxon>
        <taxon>Bacillati</taxon>
        <taxon>Actinomycetota</taxon>
        <taxon>Actinomycetes</taxon>
        <taxon>Streptosporangiales</taxon>
        <taxon>Thermomonosporaceae</taxon>
        <taxon>Actinomadura</taxon>
    </lineage>
</organism>
<dbReference type="InterPro" id="IPR048846">
    <property type="entry name" value="PaaX-like_central"/>
</dbReference>